<sequence length="363" mass="38525">MDRPPSSHNPSSRGHGTYTAASPAMSSRQTPPPLSPRPTSLPPIHTLHPDLPSASYSSHGVRTSSGHAQSIGGYSVGGLGQESTLGTRPAPDDSDPEGDLPGPPKKKRRRQAAQPCGPCSRRGEQQKCQWHIIEPMEKYVTRGEYDELKNRFEELEAFVLRALPPLPAGTMSGIPMTAGPASEPVQGTAITPYHQSSSAANLAVYHHMMPSPRSPGRGEPPPVSVGRSSGTSRSPVSQYRPPPPHSGSSVRALPPPIPAHPVSPRQPPSPPPHPSSSSRLPPPQPQQPPKPTSRRSSLSLAAITTPYTPDNMPRSQSKNQEAQTLPWLGQRLRPALAPSGPVPVVSNCHLPPILTDLPSAAAQ</sequence>
<evidence type="ECO:0008006" key="4">
    <source>
        <dbReference type="Google" id="ProtNLM"/>
    </source>
</evidence>
<keyword evidence="3" id="KW-1185">Reference proteome</keyword>
<evidence type="ECO:0000313" key="3">
    <source>
        <dbReference type="Proteomes" id="UP000292702"/>
    </source>
</evidence>
<dbReference type="EMBL" id="RWJN01000103">
    <property type="protein sequence ID" value="TCD67289.1"/>
    <property type="molecule type" value="Genomic_DNA"/>
</dbReference>
<evidence type="ECO:0000313" key="2">
    <source>
        <dbReference type="EMBL" id="TCD67289.1"/>
    </source>
</evidence>
<proteinExistence type="predicted"/>
<protein>
    <recommendedName>
        <fullName evidence="4">Zn(2)-C6 fungal-type domain-containing protein</fullName>
    </recommendedName>
</protein>
<feature type="region of interest" description="Disordered" evidence="1">
    <location>
        <begin position="208"/>
        <end position="325"/>
    </location>
</feature>
<feature type="compositionally biased region" description="Polar residues" evidence="1">
    <location>
        <begin position="305"/>
        <end position="323"/>
    </location>
</feature>
<dbReference type="OrthoDB" id="3362851at2759"/>
<feature type="compositionally biased region" description="Low complexity" evidence="1">
    <location>
        <begin position="224"/>
        <end position="237"/>
    </location>
</feature>
<dbReference type="AlphaFoldDB" id="A0A4R0RPM4"/>
<feature type="compositionally biased region" description="Polar residues" evidence="1">
    <location>
        <begin position="1"/>
        <end position="14"/>
    </location>
</feature>
<accession>A0A4R0RPM4</accession>
<evidence type="ECO:0000256" key="1">
    <source>
        <dbReference type="SAM" id="MobiDB-lite"/>
    </source>
</evidence>
<comment type="caution">
    <text evidence="2">The sequence shown here is derived from an EMBL/GenBank/DDBJ whole genome shotgun (WGS) entry which is preliminary data.</text>
</comment>
<reference evidence="2 3" key="1">
    <citation type="submission" date="2018-11" db="EMBL/GenBank/DDBJ databases">
        <title>Genome assembly of Steccherinum ochraceum LE-BIN_3174, the white-rot fungus of the Steccherinaceae family (The Residual Polyporoid clade, Polyporales, Basidiomycota).</title>
        <authorList>
            <person name="Fedorova T.V."/>
            <person name="Glazunova O.A."/>
            <person name="Landesman E.O."/>
            <person name="Moiseenko K.V."/>
            <person name="Psurtseva N.V."/>
            <person name="Savinova O.S."/>
            <person name="Shakhova N.V."/>
            <person name="Tyazhelova T.V."/>
            <person name="Vasina D.V."/>
        </authorList>
    </citation>
    <scope>NUCLEOTIDE SEQUENCE [LARGE SCALE GENOMIC DNA]</scope>
    <source>
        <strain evidence="2 3">LE-BIN_3174</strain>
    </source>
</reference>
<feature type="compositionally biased region" description="Polar residues" evidence="1">
    <location>
        <begin position="54"/>
        <end position="68"/>
    </location>
</feature>
<name>A0A4R0RPM4_9APHY</name>
<dbReference type="Proteomes" id="UP000292702">
    <property type="component" value="Unassembled WGS sequence"/>
</dbReference>
<gene>
    <name evidence="2" type="ORF">EIP91_000312</name>
</gene>
<dbReference type="STRING" id="92696.A0A4R0RPM4"/>
<organism evidence="2 3">
    <name type="scientific">Steccherinum ochraceum</name>
    <dbReference type="NCBI Taxonomy" id="92696"/>
    <lineage>
        <taxon>Eukaryota</taxon>
        <taxon>Fungi</taxon>
        <taxon>Dikarya</taxon>
        <taxon>Basidiomycota</taxon>
        <taxon>Agaricomycotina</taxon>
        <taxon>Agaricomycetes</taxon>
        <taxon>Polyporales</taxon>
        <taxon>Steccherinaceae</taxon>
        <taxon>Steccherinum</taxon>
    </lineage>
</organism>
<feature type="region of interest" description="Disordered" evidence="1">
    <location>
        <begin position="1"/>
        <end position="127"/>
    </location>
</feature>
<feature type="compositionally biased region" description="Pro residues" evidence="1">
    <location>
        <begin position="253"/>
        <end position="291"/>
    </location>
</feature>
<feature type="compositionally biased region" description="Pro residues" evidence="1">
    <location>
        <begin position="30"/>
        <end position="41"/>
    </location>
</feature>